<feature type="transmembrane region" description="Helical" evidence="1">
    <location>
        <begin position="7"/>
        <end position="28"/>
    </location>
</feature>
<gene>
    <name evidence="2" type="ORF">J2Z69_001319</name>
</gene>
<keyword evidence="1" id="KW-1133">Transmembrane helix</keyword>
<feature type="transmembrane region" description="Helical" evidence="1">
    <location>
        <begin position="34"/>
        <end position="54"/>
    </location>
</feature>
<organism evidence="2 3">
    <name type="scientific">Paenibacillus shirakamiensis</name>
    <dbReference type="NCBI Taxonomy" id="1265935"/>
    <lineage>
        <taxon>Bacteria</taxon>
        <taxon>Bacillati</taxon>
        <taxon>Bacillota</taxon>
        <taxon>Bacilli</taxon>
        <taxon>Bacillales</taxon>
        <taxon>Paenibacillaceae</taxon>
        <taxon>Paenibacillus</taxon>
    </lineage>
</organism>
<dbReference type="RefSeq" id="WP_209860205.1">
    <property type="nucleotide sequence ID" value="NZ_JAGGLD010000001.1"/>
</dbReference>
<reference evidence="2 3" key="1">
    <citation type="submission" date="2021-03" db="EMBL/GenBank/DDBJ databases">
        <title>Genomic Encyclopedia of Type Strains, Phase IV (KMG-IV): sequencing the most valuable type-strain genomes for metagenomic binning, comparative biology and taxonomic classification.</title>
        <authorList>
            <person name="Goeker M."/>
        </authorList>
    </citation>
    <scope>NUCLEOTIDE SEQUENCE [LARGE SCALE GENOMIC DNA]</scope>
    <source>
        <strain evidence="2 3">DSM 26806</strain>
    </source>
</reference>
<comment type="caution">
    <text evidence="2">The sequence shown here is derived from an EMBL/GenBank/DDBJ whole genome shotgun (WGS) entry which is preliminary data.</text>
</comment>
<accession>A0ABS4JF13</accession>
<protein>
    <submittedName>
        <fullName evidence="2">Uncharacterized protein</fullName>
    </submittedName>
</protein>
<evidence type="ECO:0000313" key="2">
    <source>
        <dbReference type="EMBL" id="MBP2000300.1"/>
    </source>
</evidence>
<keyword evidence="1" id="KW-0812">Transmembrane</keyword>
<dbReference type="Proteomes" id="UP001519288">
    <property type="component" value="Unassembled WGS sequence"/>
</dbReference>
<keyword evidence="3" id="KW-1185">Reference proteome</keyword>
<name>A0ABS4JF13_9BACL</name>
<keyword evidence="1" id="KW-0472">Membrane</keyword>
<dbReference type="EMBL" id="JAGGLD010000001">
    <property type="protein sequence ID" value="MBP2000300.1"/>
    <property type="molecule type" value="Genomic_DNA"/>
</dbReference>
<evidence type="ECO:0000313" key="3">
    <source>
        <dbReference type="Proteomes" id="UP001519288"/>
    </source>
</evidence>
<sequence length="69" mass="7662">MEISGTFFLSIVCSVILFFILGLCIQPINQDGGMLVIIGIILSIQLSLITAILLHRRSKTQTYEEHIEG</sequence>
<evidence type="ECO:0000256" key="1">
    <source>
        <dbReference type="SAM" id="Phobius"/>
    </source>
</evidence>
<proteinExistence type="predicted"/>